<reference evidence="2 3" key="1">
    <citation type="journal article" date="2019" name="Int. J. Syst. Evol. Microbiol.">
        <title>The Global Catalogue of Microorganisms (GCM) 10K type strain sequencing project: providing services to taxonomists for standard genome sequencing and annotation.</title>
        <authorList>
            <consortium name="The Broad Institute Genomics Platform"/>
            <consortium name="The Broad Institute Genome Sequencing Center for Infectious Disease"/>
            <person name="Wu L."/>
            <person name="Ma J."/>
        </authorList>
    </citation>
    <scope>NUCLEOTIDE SEQUENCE [LARGE SCALE GENOMIC DNA]</scope>
    <source>
        <strain evidence="2 3">CGMCC 1.3239</strain>
    </source>
</reference>
<proteinExistence type="predicted"/>
<name>A0ABD5S7W6_9EURY</name>
<evidence type="ECO:0000313" key="2">
    <source>
        <dbReference type="EMBL" id="MFC6752644.1"/>
    </source>
</evidence>
<dbReference type="EMBL" id="JBHSWW010000032">
    <property type="protein sequence ID" value="MFC6752644.1"/>
    <property type="molecule type" value="Genomic_DNA"/>
</dbReference>
<dbReference type="RefSeq" id="WP_379779531.1">
    <property type="nucleotide sequence ID" value="NZ_JBHSWW010000032.1"/>
</dbReference>
<feature type="compositionally biased region" description="Acidic residues" evidence="1">
    <location>
        <begin position="279"/>
        <end position="290"/>
    </location>
</feature>
<protein>
    <recommendedName>
        <fullName evidence="4">DNA primase</fullName>
    </recommendedName>
</protein>
<accession>A0ABD5S7W6</accession>
<feature type="compositionally biased region" description="Gly residues" evidence="1">
    <location>
        <begin position="316"/>
        <end position="343"/>
    </location>
</feature>
<organism evidence="2 3">
    <name type="scientific">Halorubrum tibetense</name>
    <dbReference type="NCBI Taxonomy" id="175631"/>
    <lineage>
        <taxon>Archaea</taxon>
        <taxon>Methanobacteriati</taxon>
        <taxon>Methanobacteriota</taxon>
        <taxon>Stenosarchaea group</taxon>
        <taxon>Halobacteria</taxon>
        <taxon>Halobacteriales</taxon>
        <taxon>Haloferacaceae</taxon>
        <taxon>Halorubrum</taxon>
    </lineage>
</organism>
<comment type="caution">
    <text evidence="2">The sequence shown here is derived from an EMBL/GenBank/DDBJ whole genome shotgun (WGS) entry which is preliminary data.</text>
</comment>
<feature type="compositionally biased region" description="Low complexity" evidence="1">
    <location>
        <begin position="291"/>
        <end position="301"/>
    </location>
</feature>
<dbReference type="Proteomes" id="UP001596442">
    <property type="component" value="Unassembled WGS sequence"/>
</dbReference>
<evidence type="ECO:0000256" key="1">
    <source>
        <dbReference type="SAM" id="MobiDB-lite"/>
    </source>
</evidence>
<keyword evidence="3" id="KW-1185">Reference proteome</keyword>
<feature type="region of interest" description="Disordered" evidence="1">
    <location>
        <begin position="230"/>
        <end position="343"/>
    </location>
</feature>
<sequence length="343" mass="33553">MRTRTIHVLLIAVVALGAAAGVAAADGGLSVTVDDLDDEPTVTVTENDTAVANAEVTVETVEENASYAGENETYVTAENGTVVLPAADEDVTVEITAEYENETATTTVDLTAPIDLDVAVDGADDDPIVTVTDGNETVENASVTVETVDENATYAGVGNYSTDANGTVDLPVPETNVTVDVTAASEGATASTTAELIAAADEEPASFGQLVREFIASFDDRAGGIGAAVSDHVTENNPGNAPDHAGNGSGAGQGPPDHAGNGSDAGQGPPDHTGNGSDDATDAEETDDGSDAGTEASDAPDGSGGSGNGSDAHDGTGAGNGNGADDGNGPGNGAGNGNGPPGN</sequence>
<dbReference type="AlphaFoldDB" id="A0ABD5S7W6"/>
<evidence type="ECO:0008006" key="4">
    <source>
        <dbReference type="Google" id="ProtNLM"/>
    </source>
</evidence>
<evidence type="ECO:0000313" key="3">
    <source>
        <dbReference type="Proteomes" id="UP001596442"/>
    </source>
</evidence>
<gene>
    <name evidence="2" type="ORF">ACFQEU_04065</name>
</gene>